<dbReference type="Pfam" id="PF00710">
    <property type="entry name" value="Asparaginase"/>
    <property type="match status" value="1"/>
</dbReference>
<dbReference type="InterPro" id="IPR027474">
    <property type="entry name" value="L-asparaginase_N"/>
</dbReference>
<sequence>EWPGDQIIITHGTDTLVETACYLGNRAGNLATKRICLTGAMLPEKFVDTDAHFNMGVCFGALDVAMPGIYVNAHAASTMQSSIQVHGQDLEVTSVMQNVPRLRVQPPRSYAETSLGVESGPGRGSRSAMFTLRLHDEVMAGMGPRQGRWLKITHPVEGWVQAATRDGQDILKEVVGCRPNLRQVVTVRPASKRQTSVQAAPAAQDIGSFRENEHAENAQSRARAVEACRLLREVARLEAFGPSGTPRKSTRGVF</sequence>
<evidence type="ECO:0000313" key="3">
    <source>
        <dbReference type="Proteomes" id="UP000601435"/>
    </source>
</evidence>
<gene>
    <name evidence="2" type="ORF">SNEC2469_LOCUS33658</name>
</gene>
<evidence type="ECO:0000259" key="1">
    <source>
        <dbReference type="Pfam" id="PF00710"/>
    </source>
</evidence>
<dbReference type="PIRSF" id="PIRSF001220">
    <property type="entry name" value="L-ASNase_gatD"/>
    <property type="match status" value="1"/>
</dbReference>
<dbReference type="Proteomes" id="UP000601435">
    <property type="component" value="Unassembled WGS sequence"/>
</dbReference>
<organism evidence="2 3">
    <name type="scientific">Symbiodinium necroappetens</name>
    <dbReference type="NCBI Taxonomy" id="1628268"/>
    <lineage>
        <taxon>Eukaryota</taxon>
        <taxon>Sar</taxon>
        <taxon>Alveolata</taxon>
        <taxon>Dinophyceae</taxon>
        <taxon>Suessiales</taxon>
        <taxon>Symbiodiniaceae</taxon>
        <taxon>Symbiodinium</taxon>
    </lineage>
</organism>
<dbReference type="OrthoDB" id="437861at2759"/>
<protein>
    <recommendedName>
        <fullName evidence="1">L-asparaginase N-terminal domain-containing protein</fullName>
    </recommendedName>
</protein>
<evidence type="ECO:0000313" key="2">
    <source>
        <dbReference type="EMBL" id="CAE7939826.1"/>
    </source>
</evidence>
<keyword evidence="3" id="KW-1185">Reference proteome</keyword>
<dbReference type="InterPro" id="IPR006034">
    <property type="entry name" value="Asparaginase/glutaminase-like"/>
</dbReference>
<accession>A0A813C6P4</accession>
<proteinExistence type="predicted"/>
<dbReference type="PIRSF" id="PIRSF500176">
    <property type="entry name" value="L_ASNase"/>
    <property type="match status" value="1"/>
</dbReference>
<name>A0A813C6P4_9DINO</name>
<dbReference type="SUPFAM" id="SSF53774">
    <property type="entry name" value="Glutaminase/Asparaginase"/>
    <property type="match status" value="1"/>
</dbReference>
<reference evidence="2" key="1">
    <citation type="submission" date="2021-02" db="EMBL/GenBank/DDBJ databases">
        <authorList>
            <person name="Dougan E. K."/>
            <person name="Rhodes N."/>
            <person name="Thang M."/>
            <person name="Chan C."/>
        </authorList>
    </citation>
    <scope>NUCLEOTIDE SEQUENCE</scope>
</reference>
<dbReference type="InterPro" id="IPR037152">
    <property type="entry name" value="L-asparaginase_N_sf"/>
</dbReference>
<dbReference type="InterPro" id="IPR036152">
    <property type="entry name" value="Asp/glu_Ase-like_sf"/>
</dbReference>
<dbReference type="AlphaFoldDB" id="A0A813C6P4"/>
<comment type="caution">
    <text evidence="2">The sequence shown here is derived from an EMBL/GenBank/DDBJ whole genome shotgun (WGS) entry which is preliminary data.</text>
</comment>
<dbReference type="Gene3D" id="3.40.50.1170">
    <property type="entry name" value="L-asparaginase, N-terminal domain"/>
    <property type="match status" value="1"/>
</dbReference>
<dbReference type="EMBL" id="CAJNJA010089741">
    <property type="protein sequence ID" value="CAE7939826.1"/>
    <property type="molecule type" value="Genomic_DNA"/>
</dbReference>
<feature type="domain" description="L-asparaginase N-terminal" evidence="1">
    <location>
        <begin position="6"/>
        <end position="56"/>
    </location>
</feature>
<feature type="non-terminal residue" evidence="2">
    <location>
        <position position="254"/>
    </location>
</feature>